<dbReference type="Proteomes" id="UP000800200">
    <property type="component" value="Unassembled WGS sequence"/>
</dbReference>
<keyword evidence="3" id="KW-1185">Reference proteome</keyword>
<feature type="compositionally biased region" description="Basic residues" evidence="1">
    <location>
        <begin position="60"/>
        <end position="69"/>
    </location>
</feature>
<evidence type="ECO:0000313" key="2">
    <source>
        <dbReference type="EMBL" id="KAF2190273.1"/>
    </source>
</evidence>
<proteinExistence type="predicted"/>
<dbReference type="EMBL" id="ML994619">
    <property type="protein sequence ID" value="KAF2190273.1"/>
    <property type="molecule type" value="Genomic_DNA"/>
</dbReference>
<protein>
    <submittedName>
        <fullName evidence="2">Uncharacterized protein</fullName>
    </submittedName>
</protein>
<organism evidence="2 3">
    <name type="scientific">Zopfia rhizophila CBS 207.26</name>
    <dbReference type="NCBI Taxonomy" id="1314779"/>
    <lineage>
        <taxon>Eukaryota</taxon>
        <taxon>Fungi</taxon>
        <taxon>Dikarya</taxon>
        <taxon>Ascomycota</taxon>
        <taxon>Pezizomycotina</taxon>
        <taxon>Dothideomycetes</taxon>
        <taxon>Dothideomycetes incertae sedis</taxon>
        <taxon>Zopfiaceae</taxon>
        <taxon>Zopfia</taxon>
    </lineage>
</organism>
<name>A0A6A6EG50_9PEZI</name>
<sequence>MSTPPPNTLFAEIPQIPRSRRPEIEDPFPPLNPEPKIEGPFPPLSPGPKRAAVTGQVNSSKKRKVRKSHAYSSPSSS</sequence>
<feature type="region of interest" description="Disordered" evidence="1">
    <location>
        <begin position="1"/>
        <end position="77"/>
    </location>
</feature>
<evidence type="ECO:0000256" key="1">
    <source>
        <dbReference type="SAM" id="MobiDB-lite"/>
    </source>
</evidence>
<dbReference type="AlphaFoldDB" id="A0A6A6EG50"/>
<evidence type="ECO:0000313" key="3">
    <source>
        <dbReference type="Proteomes" id="UP000800200"/>
    </source>
</evidence>
<reference evidence="2" key="1">
    <citation type="journal article" date="2020" name="Stud. Mycol.">
        <title>101 Dothideomycetes genomes: a test case for predicting lifestyles and emergence of pathogens.</title>
        <authorList>
            <person name="Haridas S."/>
            <person name="Albert R."/>
            <person name="Binder M."/>
            <person name="Bloem J."/>
            <person name="Labutti K."/>
            <person name="Salamov A."/>
            <person name="Andreopoulos B."/>
            <person name="Baker S."/>
            <person name="Barry K."/>
            <person name="Bills G."/>
            <person name="Bluhm B."/>
            <person name="Cannon C."/>
            <person name="Castanera R."/>
            <person name="Culley D."/>
            <person name="Daum C."/>
            <person name="Ezra D."/>
            <person name="Gonzalez J."/>
            <person name="Henrissat B."/>
            <person name="Kuo A."/>
            <person name="Liang C."/>
            <person name="Lipzen A."/>
            <person name="Lutzoni F."/>
            <person name="Magnuson J."/>
            <person name="Mondo S."/>
            <person name="Nolan M."/>
            <person name="Ohm R."/>
            <person name="Pangilinan J."/>
            <person name="Park H.-J."/>
            <person name="Ramirez L."/>
            <person name="Alfaro M."/>
            <person name="Sun H."/>
            <person name="Tritt A."/>
            <person name="Yoshinaga Y."/>
            <person name="Zwiers L.-H."/>
            <person name="Turgeon B."/>
            <person name="Goodwin S."/>
            <person name="Spatafora J."/>
            <person name="Crous P."/>
            <person name="Grigoriev I."/>
        </authorList>
    </citation>
    <scope>NUCLEOTIDE SEQUENCE</scope>
    <source>
        <strain evidence="2">CBS 207.26</strain>
    </source>
</reference>
<gene>
    <name evidence="2" type="ORF">K469DRAFT_699884</name>
</gene>
<accession>A0A6A6EG50</accession>